<proteinExistence type="predicted"/>
<feature type="non-terminal residue" evidence="1">
    <location>
        <position position="1"/>
    </location>
</feature>
<accession>A0A0V0GQ81</accession>
<protein>
    <submittedName>
        <fullName evidence="1">Putative ovule protein</fullName>
    </submittedName>
</protein>
<organism evidence="1">
    <name type="scientific">Solanum chacoense</name>
    <name type="common">Chaco potato</name>
    <dbReference type="NCBI Taxonomy" id="4108"/>
    <lineage>
        <taxon>Eukaryota</taxon>
        <taxon>Viridiplantae</taxon>
        <taxon>Streptophyta</taxon>
        <taxon>Embryophyta</taxon>
        <taxon>Tracheophyta</taxon>
        <taxon>Spermatophyta</taxon>
        <taxon>Magnoliopsida</taxon>
        <taxon>eudicotyledons</taxon>
        <taxon>Gunneridae</taxon>
        <taxon>Pentapetalae</taxon>
        <taxon>asterids</taxon>
        <taxon>lamiids</taxon>
        <taxon>Solanales</taxon>
        <taxon>Solanaceae</taxon>
        <taxon>Solanoideae</taxon>
        <taxon>Solaneae</taxon>
        <taxon>Solanum</taxon>
    </lineage>
</organism>
<dbReference type="EMBL" id="GEDG01033241">
    <property type="protein sequence ID" value="JAP10369.1"/>
    <property type="molecule type" value="Transcribed_RNA"/>
</dbReference>
<dbReference type="AlphaFoldDB" id="A0A0V0GQ81"/>
<sequence>VVFFFFARKPKSSEQIAANPESHAIRNQPRYASFSLRRNQYVTHLQIHNPSNLINHIVVLSHPFSGIFKSLPLFGFEKKKEIEEILNYFNGFYPQNGSIFVINSSLHSVMRDGFEFSSEPIVVLHLKKNSRRFSNPKFREIRRLDSAWDFLGFTFFIVVFSW</sequence>
<reference evidence="1" key="1">
    <citation type="submission" date="2015-12" db="EMBL/GenBank/DDBJ databases">
        <title>Gene expression during late stages of embryo sac development: a critical building block for successful pollen-pistil interactions.</title>
        <authorList>
            <person name="Liu Y."/>
            <person name="Joly V."/>
            <person name="Sabar M."/>
            <person name="Matton D.P."/>
        </authorList>
    </citation>
    <scope>NUCLEOTIDE SEQUENCE</scope>
</reference>
<evidence type="ECO:0000313" key="1">
    <source>
        <dbReference type="EMBL" id="JAP10369.1"/>
    </source>
</evidence>
<name>A0A0V0GQ81_SOLCH</name>